<organism evidence="1 2">
    <name type="scientific">Prorocentrum cordatum</name>
    <dbReference type="NCBI Taxonomy" id="2364126"/>
    <lineage>
        <taxon>Eukaryota</taxon>
        <taxon>Sar</taxon>
        <taxon>Alveolata</taxon>
        <taxon>Dinophyceae</taxon>
        <taxon>Prorocentrales</taxon>
        <taxon>Prorocentraceae</taxon>
        <taxon>Prorocentrum</taxon>
    </lineage>
</organism>
<evidence type="ECO:0000313" key="1">
    <source>
        <dbReference type="EMBL" id="CAK0849193.1"/>
    </source>
</evidence>
<evidence type="ECO:0000313" key="2">
    <source>
        <dbReference type="Proteomes" id="UP001189429"/>
    </source>
</evidence>
<feature type="non-terminal residue" evidence="1">
    <location>
        <position position="1"/>
    </location>
</feature>
<dbReference type="EMBL" id="CAUYUJ010015040">
    <property type="protein sequence ID" value="CAK0849193.1"/>
    <property type="molecule type" value="Genomic_DNA"/>
</dbReference>
<protein>
    <submittedName>
        <fullName evidence="1">Uncharacterized protein</fullName>
    </submittedName>
</protein>
<comment type="caution">
    <text evidence="1">The sequence shown here is derived from an EMBL/GenBank/DDBJ whole genome shotgun (WGS) entry which is preliminary data.</text>
</comment>
<accession>A0ABN9TU26</accession>
<reference evidence="1" key="1">
    <citation type="submission" date="2023-10" db="EMBL/GenBank/DDBJ databases">
        <authorList>
            <person name="Chen Y."/>
            <person name="Shah S."/>
            <person name="Dougan E. K."/>
            <person name="Thang M."/>
            <person name="Chan C."/>
        </authorList>
    </citation>
    <scope>NUCLEOTIDE SEQUENCE [LARGE SCALE GENOMIC DNA]</scope>
</reference>
<sequence length="197" mass="20756">EWQLLSLAEERQVGIFGCEGSLSFDLDQNAGALGAWRELLKEGEYKKYDWTVMVAPDAVFFPDRLRETLRSLAPPKNVSALLRQEDDDALAGIHVLSTAAADVLVQYGAMCSDGPGLSDPGAQAAAHGLASAGAFLRGCLAVLGAGEVVTSRITVENSADWGAESTEWCAEGSAVALHAPGRASIWTDCFNTAAASR</sequence>
<gene>
    <name evidence="1" type="ORF">PCOR1329_LOCUS41942</name>
</gene>
<keyword evidence="2" id="KW-1185">Reference proteome</keyword>
<dbReference type="Proteomes" id="UP001189429">
    <property type="component" value="Unassembled WGS sequence"/>
</dbReference>
<name>A0ABN9TU26_9DINO</name>
<proteinExistence type="predicted"/>